<dbReference type="Gene3D" id="3.40.930.10">
    <property type="entry name" value="Mannitol-specific EII, Chain A"/>
    <property type="match status" value="1"/>
</dbReference>
<evidence type="ECO:0000313" key="3">
    <source>
        <dbReference type="EMBL" id="VYU37713.1"/>
    </source>
</evidence>
<dbReference type="PANTHER" id="PTHR47738:SF3">
    <property type="entry name" value="PHOSPHOTRANSFERASE SYSTEM MANNITOL_FRUCTOSE-SPECIFIC IIA DOMAIN CONTAINING PROTEIN"/>
    <property type="match status" value="1"/>
</dbReference>
<organism evidence="3">
    <name type="scientific">Enterococcus casseliflavus</name>
    <name type="common">Enterococcus flavescens</name>
    <dbReference type="NCBI Taxonomy" id="37734"/>
    <lineage>
        <taxon>Bacteria</taxon>
        <taxon>Bacillati</taxon>
        <taxon>Bacillota</taxon>
        <taxon>Bacilli</taxon>
        <taxon>Lactobacillales</taxon>
        <taxon>Enterococcaceae</taxon>
        <taxon>Enterococcus</taxon>
    </lineage>
</organism>
<evidence type="ECO:0000259" key="1">
    <source>
        <dbReference type="PROSITE" id="PS51094"/>
    </source>
</evidence>
<dbReference type="InterPro" id="IPR051541">
    <property type="entry name" value="PTS_SugarTrans_NitroReg"/>
</dbReference>
<dbReference type="PROSITE" id="PS51094">
    <property type="entry name" value="PTS_EIIA_TYPE_2"/>
    <property type="match status" value="1"/>
</dbReference>
<sequence>MKFKAIELNERSNIEVIKQCGLELLNEGIVGNSFIESCIEREHHFPTGLPVDPPVAIPHTFDPSVKESSVCYARLKKPVTFKQMDTQVDDLAVEHVFCMALKDEHTYIDFLQKLILSIQSQNFIVQLSKCEPENLVDFLRENLSIH</sequence>
<dbReference type="InterPro" id="IPR016152">
    <property type="entry name" value="PTrfase/Anion_transptr"/>
</dbReference>
<dbReference type="PANTHER" id="PTHR47738">
    <property type="entry name" value="PTS SYSTEM FRUCTOSE-LIKE EIIA COMPONENT-RELATED"/>
    <property type="match status" value="1"/>
</dbReference>
<dbReference type="RefSeq" id="WP_081117255.1">
    <property type="nucleotide sequence ID" value="NZ_CABHBI010000015.1"/>
</dbReference>
<gene>
    <name evidence="3" type="ORF">ECLFYP2_00132</name>
    <name evidence="2" type="ORF">P7I32_08285</name>
</gene>
<keyword evidence="2" id="KW-0813">Transport</keyword>
<keyword evidence="2" id="KW-0762">Sugar transport</keyword>
<protein>
    <submittedName>
        <fullName evidence="2">PTS sugar transporter subunit IIA</fullName>
    </submittedName>
    <submittedName>
        <fullName evidence="3">PTS system galactitol-specific transporter subunit IIA</fullName>
    </submittedName>
</protein>
<feature type="domain" description="PTS EIIA type-2" evidence="1">
    <location>
        <begin position="1"/>
        <end position="142"/>
    </location>
</feature>
<dbReference type="Proteomes" id="UP001268896">
    <property type="component" value="Unassembled WGS sequence"/>
</dbReference>
<dbReference type="SUPFAM" id="SSF55804">
    <property type="entry name" value="Phoshotransferase/anion transport protein"/>
    <property type="match status" value="1"/>
</dbReference>
<reference evidence="2" key="2">
    <citation type="submission" date="2023-03" db="EMBL/GenBank/DDBJ databases">
        <authorList>
            <person name="Shen W."/>
            <person name="Cai J."/>
        </authorList>
    </citation>
    <scope>NUCLEOTIDE SEQUENCE</scope>
    <source>
        <strain evidence="2">K72-2</strain>
    </source>
</reference>
<name>A0A6N3EGP7_ENTCA</name>
<dbReference type="InterPro" id="IPR002178">
    <property type="entry name" value="PTS_EIIA_type-2_dom"/>
</dbReference>
<accession>A0A6N3EGP7</accession>
<dbReference type="EMBL" id="CACRTX010000012">
    <property type="protein sequence ID" value="VYU37713.1"/>
    <property type="molecule type" value="Genomic_DNA"/>
</dbReference>
<evidence type="ECO:0000313" key="2">
    <source>
        <dbReference type="EMBL" id="MDT2964607.1"/>
    </source>
</evidence>
<proteinExistence type="predicted"/>
<reference evidence="3" key="1">
    <citation type="submission" date="2019-11" db="EMBL/GenBank/DDBJ databases">
        <authorList>
            <person name="Feng L."/>
        </authorList>
    </citation>
    <scope>NUCLEOTIDE SEQUENCE</scope>
    <source>
        <strain evidence="3">ECasseliflavusLFYP2</strain>
    </source>
</reference>
<dbReference type="Pfam" id="PF00359">
    <property type="entry name" value="PTS_EIIA_2"/>
    <property type="match status" value="1"/>
</dbReference>
<dbReference type="EMBL" id="JARQDV010000003">
    <property type="protein sequence ID" value="MDT2964607.1"/>
    <property type="molecule type" value="Genomic_DNA"/>
</dbReference>
<dbReference type="AlphaFoldDB" id="A0A6N3EGP7"/>